<evidence type="ECO:0000256" key="3">
    <source>
        <dbReference type="ARBA" id="ARBA00022737"/>
    </source>
</evidence>
<dbReference type="PANTHER" id="PTHR14514:SF3">
    <property type="entry name" value="NESPRIN-1"/>
    <property type="match status" value="1"/>
</dbReference>
<keyword evidence="3" id="KW-0677">Repeat</keyword>
<evidence type="ECO:0000256" key="2">
    <source>
        <dbReference type="ARBA" id="ARBA00022553"/>
    </source>
</evidence>
<feature type="non-terminal residue" evidence="5">
    <location>
        <position position="1"/>
    </location>
</feature>
<keyword evidence="4" id="KW-0472">Membrane</keyword>
<protein>
    <recommendedName>
        <fullName evidence="7">Dystrophin</fullName>
    </recommendedName>
</protein>
<sequence>VELREREEVVRELGLLKGWIQDTQGLLLSPTADLDNLLTDLETAHGGMQSHRQNLEQIADRQQMKYQDLNATLPSEIGTQLAEVTLALGSAEDQ</sequence>
<name>A0ABD0NRT5_CIRMR</name>
<evidence type="ECO:0000256" key="1">
    <source>
        <dbReference type="ARBA" id="ARBA00004308"/>
    </source>
</evidence>
<evidence type="ECO:0000313" key="5">
    <source>
        <dbReference type="EMBL" id="KAL0164552.1"/>
    </source>
</evidence>
<proteinExistence type="predicted"/>
<comment type="caution">
    <text evidence="5">The sequence shown here is derived from an EMBL/GenBank/DDBJ whole genome shotgun (WGS) entry which is preliminary data.</text>
</comment>
<dbReference type="EMBL" id="JAMKFB020000020">
    <property type="protein sequence ID" value="KAL0164552.1"/>
    <property type="molecule type" value="Genomic_DNA"/>
</dbReference>
<accession>A0ABD0NRT5</accession>
<organism evidence="5 6">
    <name type="scientific">Cirrhinus mrigala</name>
    <name type="common">Mrigala</name>
    <dbReference type="NCBI Taxonomy" id="683832"/>
    <lineage>
        <taxon>Eukaryota</taxon>
        <taxon>Metazoa</taxon>
        <taxon>Chordata</taxon>
        <taxon>Craniata</taxon>
        <taxon>Vertebrata</taxon>
        <taxon>Euteleostomi</taxon>
        <taxon>Actinopterygii</taxon>
        <taxon>Neopterygii</taxon>
        <taxon>Teleostei</taxon>
        <taxon>Ostariophysi</taxon>
        <taxon>Cypriniformes</taxon>
        <taxon>Cyprinidae</taxon>
        <taxon>Labeoninae</taxon>
        <taxon>Labeonini</taxon>
        <taxon>Cirrhinus</taxon>
    </lineage>
</organism>
<feature type="non-terminal residue" evidence="5">
    <location>
        <position position="94"/>
    </location>
</feature>
<comment type="subcellular location">
    <subcellularLocation>
        <location evidence="1">Endomembrane system</location>
    </subcellularLocation>
</comment>
<dbReference type="Proteomes" id="UP001529510">
    <property type="component" value="Unassembled WGS sequence"/>
</dbReference>
<keyword evidence="6" id="KW-1185">Reference proteome</keyword>
<evidence type="ECO:0000313" key="6">
    <source>
        <dbReference type="Proteomes" id="UP001529510"/>
    </source>
</evidence>
<evidence type="ECO:0000256" key="4">
    <source>
        <dbReference type="ARBA" id="ARBA00023136"/>
    </source>
</evidence>
<gene>
    <name evidence="5" type="ORF">M9458_040305</name>
</gene>
<reference evidence="5 6" key="1">
    <citation type="submission" date="2024-05" db="EMBL/GenBank/DDBJ databases">
        <title>Genome sequencing and assembly of Indian major carp, Cirrhinus mrigala (Hamilton, 1822).</title>
        <authorList>
            <person name="Mohindra V."/>
            <person name="Chowdhury L.M."/>
            <person name="Lal K."/>
            <person name="Jena J.K."/>
        </authorList>
    </citation>
    <scope>NUCLEOTIDE SEQUENCE [LARGE SCALE GENOMIC DNA]</scope>
    <source>
        <strain evidence="5">CM1030</strain>
        <tissue evidence="5">Blood</tissue>
    </source>
</reference>
<keyword evidence="2" id="KW-0597">Phosphoprotein</keyword>
<dbReference type="AlphaFoldDB" id="A0ABD0NRT5"/>
<evidence type="ECO:0008006" key="7">
    <source>
        <dbReference type="Google" id="ProtNLM"/>
    </source>
</evidence>
<dbReference type="PANTHER" id="PTHR14514">
    <property type="entry name" value="PKA ANCHORING PROTEIN"/>
    <property type="match status" value="1"/>
</dbReference>